<dbReference type="AlphaFoldDB" id="A0AAV9DYY5"/>
<evidence type="ECO:0000313" key="1">
    <source>
        <dbReference type="EMBL" id="KAK1306236.1"/>
    </source>
</evidence>
<sequence length="159" mass="18429">MNRIHRLVVDGEELVVEQQIQQHLVDHFVNAFQKSRRWKPGWVDEGLRRLPEDLWAELKWLLSLAEVCKRGSPLLKRLFLVVRGVIPASLWTLWTFETLPLPCLLSTPRSAEFVIYKLKEMGKISQEDIAIVMEEFENLDVDHLGTLLVSDLLIAQSTE</sequence>
<keyword evidence="2" id="KW-1185">Reference proteome</keyword>
<proteinExistence type="predicted"/>
<protein>
    <submittedName>
        <fullName evidence="1">Two pore potassium channel a</fullName>
    </submittedName>
</protein>
<comment type="caution">
    <text evidence="1">The sequence shown here is derived from an EMBL/GenBank/DDBJ whole genome shotgun (WGS) entry which is preliminary data.</text>
</comment>
<dbReference type="GO" id="GO:0034220">
    <property type="term" value="P:monoatomic ion transmembrane transport"/>
    <property type="evidence" value="ECO:0007669"/>
    <property type="project" value="UniProtKB-KW"/>
</dbReference>
<keyword evidence="1" id="KW-0406">Ion transport</keyword>
<reference evidence="1" key="2">
    <citation type="submission" date="2023-06" db="EMBL/GenBank/DDBJ databases">
        <authorList>
            <person name="Ma L."/>
            <person name="Liu K.-W."/>
            <person name="Li Z."/>
            <person name="Hsiao Y.-Y."/>
            <person name="Qi Y."/>
            <person name="Fu T."/>
            <person name="Tang G."/>
            <person name="Zhang D."/>
            <person name="Sun W.-H."/>
            <person name="Liu D.-K."/>
            <person name="Li Y."/>
            <person name="Chen G.-Z."/>
            <person name="Liu X.-D."/>
            <person name="Liao X.-Y."/>
            <person name="Jiang Y.-T."/>
            <person name="Yu X."/>
            <person name="Hao Y."/>
            <person name="Huang J."/>
            <person name="Zhao X.-W."/>
            <person name="Ke S."/>
            <person name="Chen Y.-Y."/>
            <person name="Wu W.-L."/>
            <person name="Hsu J.-L."/>
            <person name="Lin Y.-F."/>
            <person name="Huang M.-D."/>
            <person name="Li C.-Y."/>
            <person name="Huang L."/>
            <person name="Wang Z.-W."/>
            <person name="Zhao X."/>
            <person name="Zhong W.-Y."/>
            <person name="Peng D.-H."/>
            <person name="Ahmad S."/>
            <person name="Lan S."/>
            <person name="Zhang J.-S."/>
            <person name="Tsai W.-C."/>
            <person name="Van De Peer Y."/>
            <person name="Liu Z.-J."/>
        </authorList>
    </citation>
    <scope>NUCLEOTIDE SEQUENCE</scope>
    <source>
        <strain evidence="1">CP</strain>
        <tissue evidence="1">Leaves</tissue>
    </source>
</reference>
<organism evidence="1 2">
    <name type="scientific">Acorus calamus</name>
    <name type="common">Sweet flag</name>
    <dbReference type="NCBI Taxonomy" id="4465"/>
    <lineage>
        <taxon>Eukaryota</taxon>
        <taxon>Viridiplantae</taxon>
        <taxon>Streptophyta</taxon>
        <taxon>Embryophyta</taxon>
        <taxon>Tracheophyta</taxon>
        <taxon>Spermatophyta</taxon>
        <taxon>Magnoliopsida</taxon>
        <taxon>Liliopsida</taxon>
        <taxon>Acoraceae</taxon>
        <taxon>Acorus</taxon>
    </lineage>
</organism>
<dbReference type="EMBL" id="JAUJYO010000010">
    <property type="protein sequence ID" value="KAK1306236.1"/>
    <property type="molecule type" value="Genomic_DNA"/>
</dbReference>
<gene>
    <name evidence="1" type="primary">TPKA</name>
    <name evidence="1" type="ORF">QJS10_CPA10g01789</name>
</gene>
<evidence type="ECO:0000313" key="2">
    <source>
        <dbReference type="Proteomes" id="UP001180020"/>
    </source>
</evidence>
<name>A0AAV9DYY5_ACOCL</name>
<accession>A0AAV9DYY5</accession>
<keyword evidence="1" id="KW-0813">Transport</keyword>
<dbReference type="Proteomes" id="UP001180020">
    <property type="component" value="Unassembled WGS sequence"/>
</dbReference>
<keyword evidence="1" id="KW-0407">Ion channel</keyword>
<reference evidence="1" key="1">
    <citation type="journal article" date="2023" name="Nat. Commun.">
        <title>Diploid and tetraploid genomes of Acorus and the evolution of monocots.</title>
        <authorList>
            <person name="Ma L."/>
            <person name="Liu K.W."/>
            <person name="Li Z."/>
            <person name="Hsiao Y.Y."/>
            <person name="Qi Y."/>
            <person name="Fu T."/>
            <person name="Tang G.D."/>
            <person name="Zhang D."/>
            <person name="Sun W.H."/>
            <person name="Liu D.K."/>
            <person name="Li Y."/>
            <person name="Chen G.Z."/>
            <person name="Liu X.D."/>
            <person name="Liao X.Y."/>
            <person name="Jiang Y.T."/>
            <person name="Yu X."/>
            <person name="Hao Y."/>
            <person name="Huang J."/>
            <person name="Zhao X.W."/>
            <person name="Ke S."/>
            <person name="Chen Y.Y."/>
            <person name="Wu W.L."/>
            <person name="Hsu J.L."/>
            <person name="Lin Y.F."/>
            <person name="Huang M.D."/>
            <person name="Li C.Y."/>
            <person name="Huang L."/>
            <person name="Wang Z.W."/>
            <person name="Zhao X."/>
            <person name="Zhong W.Y."/>
            <person name="Peng D.H."/>
            <person name="Ahmad S."/>
            <person name="Lan S."/>
            <person name="Zhang J.S."/>
            <person name="Tsai W.C."/>
            <person name="Van de Peer Y."/>
            <person name="Liu Z.J."/>
        </authorList>
    </citation>
    <scope>NUCLEOTIDE SEQUENCE</scope>
    <source>
        <strain evidence="1">CP</strain>
    </source>
</reference>